<sequence length="414" mass="47111">MTQLFPNIGFNQLPKSAYIHIPFCRRRCYYCDFPISVLGDKTDIYTASSITHYVEVLCQEILVTPFQGNGLETVFFGGGTPSLLPPNHLETILSTLDQKFGIFANAEISLEIDPATFTLEQLQRYHDLGINRVSLGGQAFQDNLLETSGRLHRVKDIFEAIDYIHKVGINNFSLDLISGLPNQSIEDWIFSLETAIKISPSHLSCYDLVLEPVTAFGKQYKPGKKPLPSDEITAKMYRISQKILTDAGYDHYEISNYAKPGYQCLHNRVYWENKPYYGFGMGAASYTNQQRFTRPRTRKDYYEWVNKLSKTQGLIDCEVSSKTDFLLETLMLGLRLKEGIKLSFISDVFGKQISQKILDILAPFIKQSWIELPPNSSLIHLENIDRISLSDPEGFLFSNTILSTLFEKLEECGN</sequence>
<reference evidence="12" key="1">
    <citation type="journal article" date="2011" name="MBio">
        <title>Novel metabolic attributes of the genus Cyanothece, comprising a group of unicellular nitrogen-fixing Cyanobacteria.</title>
        <authorList>
            <person name="Bandyopadhyay A."/>
            <person name="Elvitigala T."/>
            <person name="Welsh E."/>
            <person name="Stockel J."/>
            <person name="Liberton M."/>
            <person name="Min H."/>
            <person name="Sherman L.A."/>
            <person name="Pakrasi H.B."/>
        </authorList>
    </citation>
    <scope>NUCLEOTIDE SEQUENCE [LARGE SCALE GENOMIC DNA]</scope>
    <source>
        <strain evidence="12">PCC 8801</strain>
    </source>
</reference>
<keyword evidence="5 9" id="KW-0479">Metal-binding</keyword>
<dbReference type="EMBL" id="CP001287">
    <property type="protein sequence ID" value="ACK66605.1"/>
    <property type="molecule type" value="Genomic_DNA"/>
</dbReference>
<dbReference type="PROSITE" id="PS51918">
    <property type="entry name" value="RADICAL_SAM"/>
    <property type="match status" value="1"/>
</dbReference>
<accession>B7K4U9</accession>
<dbReference type="SMART" id="SM00729">
    <property type="entry name" value="Elp3"/>
    <property type="match status" value="1"/>
</dbReference>
<keyword evidence="9" id="KW-0963">Cytoplasm</keyword>
<dbReference type="GO" id="GO:0006779">
    <property type="term" value="P:porphyrin-containing compound biosynthetic process"/>
    <property type="evidence" value="ECO:0007669"/>
    <property type="project" value="InterPro"/>
</dbReference>
<dbReference type="InterPro" id="IPR034505">
    <property type="entry name" value="Coproporphyrinogen-III_oxidase"/>
</dbReference>
<evidence type="ECO:0000256" key="6">
    <source>
        <dbReference type="ARBA" id="ARBA00023004"/>
    </source>
</evidence>
<dbReference type="InterPro" id="IPR058240">
    <property type="entry name" value="rSAM_sf"/>
</dbReference>
<dbReference type="GO" id="GO:0004109">
    <property type="term" value="F:coproporphyrinogen oxidase activity"/>
    <property type="evidence" value="ECO:0007669"/>
    <property type="project" value="InterPro"/>
</dbReference>
<protein>
    <recommendedName>
        <fullName evidence="2 9">Heme chaperone HemW</fullName>
    </recommendedName>
</protein>
<comment type="function">
    <text evidence="9">Probably acts as a heme chaperone, transferring heme to an unknown acceptor. Binds one molecule of heme per monomer, possibly covalently. Binds 1 [4Fe-4S] cluster. The cluster is coordinated with 3 cysteines and an exchangeable S-adenosyl-L-methionine.</text>
</comment>
<dbReference type="InterPro" id="IPR007197">
    <property type="entry name" value="rSAM"/>
</dbReference>
<dbReference type="InterPro" id="IPR010723">
    <property type="entry name" value="HemN_C"/>
</dbReference>
<evidence type="ECO:0000256" key="3">
    <source>
        <dbReference type="ARBA" id="ARBA00022617"/>
    </source>
</evidence>
<dbReference type="PANTHER" id="PTHR13932">
    <property type="entry name" value="COPROPORPHYRINIGEN III OXIDASE"/>
    <property type="match status" value="1"/>
</dbReference>
<keyword evidence="4 9" id="KW-0949">S-adenosyl-L-methionine</keyword>
<dbReference type="CDD" id="cd01335">
    <property type="entry name" value="Radical_SAM"/>
    <property type="match status" value="1"/>
</dbReference>
<dbReference type="KEGG" id="cyp:PCC8801_2601"/>
<dbReference type="InterPro" id="IPR004559">
    <property type="entry name" value="HemW-like"/>
</dbReference>
<dbReference type="SFLD" id="SFLDG01065">
    <property type="entry name" value="anaerobic_coproporphyrinogen-I"/>
    <property type="match status" value="2"/>
</dbReference>
<keyword evidence="3 9" id="KW-0349">Heme</keyword>
<dbReference type="SFLD" id="SFLDF00562">
    <property type="entry name" value="HemN-like__clustered_with_heat"/>
    <property type="match status" value="1"/>
</dbReference>
<evidence type="ECO:0000256" key="2">
    <source>
        <dbReference type="ARBA" id="ARBA00017228"/>
    </source>
</evidence>
<dbReference type="Gene3D" id="3.20.20.70">
    <property type="entry name" value="Aldolase class I"/>
    <property type="match status" value="1"/>
</dbReference>
<evidence type="ECO:0000256" key="1">
    <source>
        <dbReference type="ARBA" id="ARBA00006100"/>
    </source>
</evidence>
<dbReference type="OrthoDB" id="9808022at2"/>
<keyword evidence="11" id="KW-0560">Oxidoreductase</keyword>
<gene>
    <name evidence="11" type="ordered locus">PCC8801_2601</name>
</gene>
<evidence type="ECO:0000313" key="11">
    <source>
        <dbReference type="EMBL" id="ACK66605.1"/>
    </source>
</evidence>
<keyword evidence="9" id="KW-0004">4Fe-4S</keyword>
<keyword evidence="12" id="KW-1185">Reference proteome</keyword>
<dbReference type="Pfam" id="PF06969">
    <property type="entry name" value="HemN_C"/>
    <property type="match status" value="1"/>
</dbReference>
<evidence type="ECO:0000256" key="8">
    <source>
        <dbReference type="ARBA" id="ARBA00023186"/>
    </source>
</evidence>
<evidence type="ECO:0000256" key="9">
    <source>
        <dbReference type="RuleBase" id="RU364116"/>
    </source>
</evidence>
<dbReference type="PANTHER" id="PTHR13932:SF5">
    <property type="entry name" value="RADICAL S-ADENOSYL METHIONINE DOMAIN-CONTAINING PROTEIN 1, MITOCHONDRIAL"/>
    <property type="match status" value="1"/>
</dbReference>
<dbReference type="Proteomes" id="UP000008204">
    <property type="component" value="Chromosome"/>
</dbReference>
<dbReference type="GO" id="GO:0051539">
    <property type="term" value="F:4 iron, 4 sulfur cluster binding"/>
    <property type="evidence" value="ECO:0007669"/>
    <property type="project" value="UniProtKB-UniRule"/>
</dbReference>
<comment type="subcellular location">
    <subcellularLocation>
        <location evidence="9">Cytoplasm</location>
    </subcellularLocation>
</comment>
<dbReference type="SFLD" id="SFLDS00029">
    <property type="entry name" value="Radical_SAM"/>
    <property type="match status" value="2"/>
</dbReference>
<organism evidence="11 12">
    <name type="scientific">Rippkaea orientalis (strain PCC 8801 / RF-1)</name>
    <name type="common">Cyanothece sp. (strain PCC 8801)</name>
    <dbReference type="NCBI Taxonomy" id="41431"/>
    <lineage>
        <taxon>Bacteria</taxon>
        <taxon>Bacillati</taxon>
        <taxon>Cyanobacteriota</taxon>
        <taxon>Cyanophyceae</taxon>
        <taxon>Oscillatoriophycideae</taxon>
        <taxon>Chroococcales</taxon>
        <taxon>Aphanothecaceae</taxon>
        <taxon>Rippkaea</taxon>
        <taxon>Rippkaea orientalis</taxon>
    </lineage>
</organism>
<dbReference type="NCBIfam" id="TIGR00539">
    <property type="entry name" value="hemN_rel"/>
    <property type="match status" value="1"/>
</dbReference>
<feature type="domain" description="Radical SAM core" evidence="10">
    <location>
        <begin position="9"/>
        <end position="250"/>
    </location>
</feature>
<dbReference type="eggNOG" id="COG0635">
    <property type="taxonomic scope" value="Bacteria"/>
</dbReference>
<evidence type="ECO:0000313" key="12">
    <source>
        <dbReference type="Proteomes" id="UP000008204"/>
    </source>
</evidence>
<dbReference type="GO" id="GO:0005737">
    <property type="term" value="C:cytoplasm"/>
    <property type="evidence" value="ECO:0007669"/>
    <property type="project" value="UniProtKB-SubCell"/>
</dbReference>
<dbReference type="InterPro" id="IPR013785">
    <property type="entry name" value="Aldolase_TIM"/>
</dbReference>
<dbReference type="HOGENOM" id="CLU_027579_2_0_3"/>
<evidence type="ECO:0000256" key="4">
    <source>
        <dbReference type="ARBA" id="ARBA00022691"/>
    </source>
</evidence>
<dbReference type="SFLD" id="SFLDF00288">
    <property type="entry name" value="HemN-like__clustered_with_nucl"/>
    <property type="match status" value="1"/>
</dbReference>
<dbReference type="InterPro" id="IPR006638">
    <property type="entry name" value="Elp3/MiaA/NifB-like_rSAM"/>
</dbReference>
<evidence type="ECO:0000256" key="7">
    <source>
        <dbReference type="ARBA" id="ARBA00023014"/>
    </source>
</evidence>
<keyword evidence="6 9" id="KW-0408">Iron</keyword>
<evidence type="ECO:0000259" key="10">
    <source>
        <dbReference type="PROSITE" id="PS51918"/>
    </source>
</evidence>
<keyword evidence="7 9" id="KW-0411">Iron-sulfur</keyword>
<dbReference type="STRING" id="41431.PCC8801_2601"/>
<dbReference type="GO" id="GO:0046872">
    <property type="term" value="F:metal ion binding"/>
    <property type="evidence" value="ECO:0007669"/>
    <property type="project" value="UniProtKB-UniRule"/>
</dbReference>
<proteinExistence type="inferred from homology"/>
<dbReference type="Pfam" id="PF04055">
    <property type="entry name" value="Radical_SAM"/>
    <property type="match status" value="1"/>
</dbReference>
<dbReference type="RefSeq" id="WP_012595872.1">
    <property type="nucleotide sequence ID" value="NC_011726.1"/>
</dbReference>
<evidence type="ECO:0000256" key="5">
    <source>
        <dbReference type="ARBA" id="ARBA00022723"/>
    </source>
</evidence>
<dbReference type="AlphaFoldDB" id="B7K4U9"/>
<keyword evidence="8 9" id="KW-0143">Chaperone</keyword>
<dbReference type="SUPFAM" id="SSF102114">
    <property type="entry name" value="Radical SAM enzymes"/>
    <property type="match status" value="1"/>
</dbReference>
<name>B7K4U9_RIPO1</name>
<comment type="similarity">
    <text evidence="1">Belongs to the anaerobic coproporphyrinogen-III oxidase family. HemW subfamily.</text>
</comment>